<protein>
    <submittedName>
        <fullName evidence="3">PEPxxWA-CTERM sorting domain-containing protein</fullName>
    </submittedName>
</protein>
<dbReference type="NCBIfam" id="NF035944">
    <property type="entry name" value="PEPxxWA-CTERM"/>
    <property type="match status" value="1"/>
</dbReference>
<feature type="signal peptide" evidence="1">
    <location>
        <begin position="1"/>
        <end position="21"/>
    </location>
</feature>
<evidence type="ECO:0000313" key="4">
    <source>
        <dbReference type="Proteomes" id="UP000831921"/>
    </source>
</evidence>
<proteinExistence type="predicted"/>
<name>A0ABY5MYP6_9SPHN</name>
<dbReference type="Proteomes" id="UP000831921">
    <property type="component" value="Chromosome"/>
</dbReference>
<dbReference type="Pfam" id="PF07589">
    <property type="entry name" value="PEP-CTERM"/>
    <property type="match status" value="1"/>
</dbReference>
<sequence>MKFTLVLTAIAAASFSSPALADICGFSIAGLDTASFELDCSPTKIDFFREGLFIIRSVPITLNGDAGTGEVLFNSGSTSGGLALSVVGGGGISFAGDPLFAGYEGSPTFVPGDYIGTGEVGGPTIYNISIRNVTAAVPEPATWAMMLLGFGTIGVTTRHRRRRLRYLG</sequence>
<evidence type="ECO:0000259" key="2">
    <source>
        <dbReference type="Pfam" id="PF07589"/>
    </source>
</evidence>
<feature type="domain" description="Ice-binding protein C-terminal" evidence="2">
    <location>
        <begin position="136"/>
        <end position="161"/>
    </location>
</feature>
<evidence type="ECO:0000256" key="1">
    <source>
        <dbReference type="SAM" id="SignalP"/>
    </source>
</evidence>
<keyword evidence="1" id="KW-0732">Signal</keyword>
<feature type="chain" id="PRO_5047194134" evidence="1">
    <location>
        <begin position="22"/>
        <end position="168"/>
    </location>
</feature>
<organism evidence="3 4">
    <name type="scientific">Sphingomonas glaciei</name>
    <dbReference type="NCBI Taxonomy" id="2938948"/>
    <lineage>
        <taxon>Bacteria</taxon>
        <taxon>Pseudomonadati</taxon>
        <taxon>Pseudomonadota</taxon>
        <taxon>Alphaproteobacteria</taxon>
        <taxon>Sphingomonadales</taxon>
        <taxon>Sphingomonadaceae</taxon>
        <taxon>Sphingomonas</taxon>
    </lineage>
</organism>
<evidence type="ECO:0000313" key="3">
    <source>
        <dbReference type="EMBL" id="UUR08895.1"/>
    </source>
</evidence>
<dbReference type="InterPro" id="IPR013424">
    <property type="entry name" value="Ice-binding_C"/>
</dbReference>
<dbReference type="NCBIfam" id="TIGR02595">
    <property type="entry name" value="PEP_CTERM"/>
    <property type="match status" value="1"/>
</dbReference>
<gene>
    <name evidence="3" type="ORF">M1K48_04500</name>
</gene>
<reference evidence="3 4" key="1">
    <citation type="submission" date="2022-05" db="EMBL/GenBank/DDBJ databases">
        <title>S8-45 Sphingomonas ultraviolaceadurans.</title>
        <authorList>
            <person name="Liu Y."/>
        </authorList>
    </citation>
    <scope>NUCLEOTIDE SEQUENCE [LARGE SCALE GENOMIC DNA]</scope>
    <source>
        <strain evidence="3 4">S8-45</strain>
    </source>
</reference>
<dbReference type="EMBL" id="CP097253">
    <property type="protein sequence ID" value="UUR08895.1"/>
    <property type="molecule type" value="Genomic_DNA"/>
</dbReference>
<keyword evidence="4" id="KW-1185">Reference proteome</keyword>
<accession>A0ABY5MYP6</accession>